<comment type="caution">
    <text evidence="1">The sequence shown here is derived from an EMBL/GenBank/DDBJ whole genome shotgun (WGS) entry which is preliminary data.</text>
</comment>
<protein>
    <submittedName>
        <fullName evidence="1">Uncharacterized protein</fullName>
    </submittedName>
</protein>
<proteinExistence type="predicted"/>
<dbReference type="AlphaFoldDB" id="A0A4Y2F312"/>
<dbReference type="Proteomes" id="UP000499080">
    <property type="component" value="Unassembled WGS sequence"/>
</dbReference>
<keyword evidence="2" id="KW-1185">Reference proteome</keyword>
<dbReference type="EMBL" id="BGPR01000798">
    <property type="protein sequence ID" value="GBM35942.1"/>
    <property type="molecule type" value="Genomic_DNA"/>
</dbReference>
<evidence type="ECO:0000313" key="2">
    <source>
        <dbReference type="Proteomes" id="UP000499080"/>
    </source>
</evidence>
<reference evidence="1 2" key="1">
    <citation type="journal article" date="2019" name="Sci. Rep.">
        <title>Orb-weaving spider Araneus ventricosus genome elucidates the spidroin gene catalogue.</title>
        <authorList>
            <person name="Kono N."/>
            <person name="Nakamura H."/>
            <person name="Ohtoshi R."/>
            <person name="Moran D.A.P."/>
            <person name="Shinohara A."/>
            <person name="Yoshida Y."/>
            <person name="Fujiwara M."/>
            <person name="Mori M."/>
            <person name="Tomita M."/>
            <person name="Arakawa K."/>
        </authorList>
    </citation>
    <scope>NUCLEOTIDE SEQUENCE [LARGE SCALE GENOMIC DNA]</scope>
</reference>
<accession>A0A4Y2F312</accession>
<gene>
    <name evidence="1" type="ORF">AVEN_31396_1</name>
</gene>
<sequence length="104" mass="11966">MNQPLEERGKERHRILSQSSRVGRTLFLKKREDLRWGLGEKKFLIVRLSRDQIPFLGSSRDQIPFLGSCTSVGTSDRVLEVTVSRATSCEAVIRIVETLTERHR</sequence>
<organism evidence="1 2">
    <name type="scientific">Araneus ventricosus</name>
    <name type="common">Orbweaver spider</name>
    <name type="synonym">Epeira ventricosa</name>
    <dbReference type="NCBI Taxonomy" id="182803"/>
    <lineage>
        <taxon>Eukaryota</taxon>
        <taxon>Metazoa</taxon>
        <taxon>Ecdysozoa</taxon>
        <taxon>Arthropoda</taxon>
        <taxon>Chelicerata</taxon>
        <taxon>Arachnida</taxon>
        <taxon>Araneae</taxon>
        <taxon>Araneomorphae</taxon>
        <taxon>Entelegynae</taxon>
        <taxon>Araneoidea</taxon>
        <taxon>Araneidae</taxon>
        <taxon>Araneus</taxon>
    </lineage>
</organism>
<name>A0A4Y2F312_ARAVE</name>
<evidence type="ECO:0000313" key="1">
    <source>
        <dbReference type="EMBL" id="GBM35942.1"/>
    </source>
</evidence>